<dbReference type="PROSITE" id="PS00987">
    <property type="entry name" value="PTPS_1"/>
    <property type="match status" value="1"/>
</dbReference>
<dbReference type="GO" id="GO:0003874">
    <property type="term" value="F:6-pyruvoyltetrahydropterin synthase activity"/>
    <property type="evidence" value="ECO:0007669"/>
    <property type="project" value="UniProtKB-EC"/>
</dbReference>
<evidence type="ECO:0000256" key="3">
    <source>
        <dbReference type="ARBA" id="ARBA00009164"/>
    </source>
</evidence>
<name>A0A915DXV3_9BILA</name>
<evidence type="ECO:0000313" key="10">
    <source>
        <dbReference type="Proteomes" id="UP000887574"/>
    </source>
</evidence>
<dbReference type="PANTHER" id="PTHR12589:SF7">
    <property type="entry name" value="6-PYRUVOYL TETRAHYDROBIOPTERIN SYNTHASE"/>
    <property type="match status" value="1"/>
</dbReference>
<comment type="pathway">
    <text evidence="2">Cofactor biosynthesis; tetrahydrobiopterin biosynthesis; tetrahydrobiopterin from 7,8-dihydroneopterin triphosphate: step 1/3.</text>
</comment>
<evidence type="ECO:0000256" key="7">
    <source>
        <dbReference type="ARBA" id="ARBA00022833"/>
    </source>
</evidence>
<dbReference type="GO" id="GO:0006729">
    <property type="term" value="P:tetrahydrobiopterin biosynthetic process"/>
    <property type="evidence" value="ECO:0007669"/>
    <property type="project" value="UniProtKB-KW"/>
</dbReference>
<dbReference type="Pfam" id="PF01242">
    <property type="entry name" value="PTPS"/>
    <property type="match status" value="1"/>
</dbReference>
<organism evidence="10 11">
    <name type="scientific">Ditylenchus dipsaci</name>
    <dbReference type="NCBI Taxonomy" id="166011"/>
    <lineage>
        <taxon>Eukaryota</taxon>
        <taxon>Metazoa</taxon>
        <taxon>Ecdysozoa</taxon>
        <taxon>Nematoda</taxon>
        <taxon>Chromadorea</taxon>
        <taxon>Rhabditida</taxon>
        <taxon>Tylenchina</taxon>
        <taxon>Tylenchomorpha</taxon>
        <taxon>Sphaerularioidea</taxon>
        <taxon>Anguinidae</taxon>
        <taxon>Anguininae</taxon>
        <taxon>Ditylenchus</taxon>
    </lineage>
</organism>
<keyword evidence="9" id="KW-0456">Lyase</keyword>
<accession>A0A915DXV3</accession>
<evidence type="ECO:0000256" key="8">
    <source>
        <dbReference type="ARBA" id="ARBA00023007"/>
    </source>
</evidence>
<dbReference type="PANTHER" id="PTHR12589">
    <property type="entry name" value="PYRUVOYL TETRAHYDROBIOPTERIN SYNTHASE"/>
    <property type="match status" value="1"/>
</dbReference>
<dbReference type="GO" id="GO:0005739">
    <property type="term" value="C:mitochondrion"/>
    <property type="evidence" value="ECO:0007669"/>
    <property type="project" value="TreeGrafter"/>
</dbReference>
<dbReference type="EC" id="4.2.3.12" evidence="4"/>
<dbReference type="Proteomes" id="UP000887574">
    <property type="component" value="Unplaced"/>
</dbReference>
<keyword evidence="10" id="KW-1185">Reference proteome</keyword>
<dbReference type="InterPro" id="IPR022470">
    <property type="entry name" value="PTPS_Cys_AS"/>
</dbReference>
<evidence type="ECO:0000313" key="11">
    <source>
        <dbReference type="WBParaSite" id="jg24830"/>
    </source>
</evidence>
<dbReference type="InterPro" id="IPR022469">
    <property type="entry name" value="PTPS_His_AS"/>
</dbReference>
<reference evidence="11" key="1">
    <citation type="submission" date="2022-11" db="UniProtKB">
        <authorList>
            <consortium name="WormBaseParasite"/>
        </authorList>
    </citation>
    <scope>IDENTIFICATION</scope>
</reference>
<evidence type="ECO:0000256" key="2">
    <source>
        <dbReference type="ARBA" id="ARBA00005126"/>
    </source>
</evidence>
<evidence type="ECO:0000256" key="4">
    <source>
        <dbReference type="ARBA" id="ARBA00013100"/>
    </source>
</evidence>
<dbReference type="WBParaSite" id="jg24830">
    <property type="protein sequence ID" value="jg24830"/>
    <property type="gene ID" value="jg24830"/>
</dbReference>
<dbReference type="AlphaFoldDB" id="A0A915DXV3"/>
<proteinExistence type="inferred from homology"/>
<comment type="cofactor">
    <cofactor evidence="1">
        <name>Zn(2+)</name>
        <dbReference type="ChEBI" id="CHEBI:29105"/>
    </cofactor>
</comment>
<evidence type="ECO:0000256" key="9">
    <source>
        <dbReference type="ARBA" id="ARBA00023239"/>
    </source>
</evidence>
<comment type="similarity">
    <text evidence="3">Belongs to the PTPS family.</text>
</comment>
<evidence type="ECO:0000256" key="6">
    <source>
        <dbReference type="ARBA" id="ARBA00022723"/>
    </source>
</evidence>
<keyword evidence="6" id="KW-0479">Metal-binding</keyword>
<keyword evidence="7" id="KW-0862">Zinc</keyword>
<sequence length="143" mass="16463">MRRVETFSASHRLHSFTLSDEKNKEIFGKCNNPNGHGHNYKWEVVLQGPICADTGMVFNLEDLKQAMQSILNTVDHKNLDKDLPYFRDNKIVSTTENVAVYLYEELEKVLPDQKLLKEIVVHETDKNSFTYSGKTTSRTRVDG</sequence>
<dbReference type="InterPro" id="IPR038418">
    <property type="entry name" value="6-PTP_synth/QueD_sf"/>
</dbReference>
<dbReference type="Gene3D" id="3.30.479.10">
    <property type="entry name" value="6-pyruvoyl tetrahydropterin synthase/QueD"/>
    <property type="match status" value="1"/>
</dbReference>
<dbReference type="SUPFAM" id="SSF55620">
    <property type="entry name" value="Tetrahydrobiopterin biosynthesis enzymes-like"/>
    <property type="match status" value="1"/>
</dbReference>
<dbReference type="FunFam" id="3.30.479.10:FF:000003">
    <property type="entry name" value="6-pyruvoyl tetrahydrobiopterin synthase"/>
    <property type="match status" value="1"/>
</dbReference>
<dbReference type="PROSITE" id="PS00988">
    <property type="entry name" value="PTPS_2"/>
    <property type="match status" value="1"/>
</dbReference>
<dbReference type="GO" id="GO:0046872">
    <property type="term" value="F:metal ion binding"/>
    <property type="evidence" value="ECO:0007669"/>
    <property type="project" value="UniProtKB-KW"/>
</dbReference>
<evidence type="ECO:0000256" key="1">
    <source>
        <dbReference type="ARBA" id="ARBA00001947"/>
    </source>
</evidence>
<evidence type="ECO:0000256" key="5">
    <source>
        <dbReference type="ARBA" id="ARBA00015587"/>
    </source>
</evidence>
<protein>
    <recommendedName>
        <fullName evidence="5">6-pyruvoyl tetrahydrobiopterin synthase</fullName>
        <ecNumber evidence="4">4.2.3.12</ecNumber>
    </recommendedName>
</protein>
<dbReference type="InterPro" id="IPR007115">
    <property type="entry name" value="6-PTP_synth/QueD"/>
</dbReference>
<keyword evidence="8" id="KW-0783">Tetrahydrobiopterin biosynthesis</keyword>